<dbReference type="EMBL" id="KK198763">
    <property type="protein sequence ID" value="KCW49833.1"/>
    <property type="molecule type" value="Genomic_DNA"/>
</dbReference>
<proteinExistence type="predicted"/>
<dbReference type="InParanoid" id="A0A059A7P0"/>
<reference evidence="2" key="1">
    <citation type="submission" date="2013-07" db="EMBL/GenBank/DDBJ databases">
        <title>The genome of Eucalyptus grandis.</title>
        <authorList>
            <person name="Schmutz J."/>
            <person name="Hayes R."/>
            <person name="Myburg A."/>
            <person name="Tuskan G."/>
            <person name="Grattapaglia D."/>
            <person name="Rokhsar D.S."/>
        </authorList>
    </citation>
    <scope>NUCLEOTIDE SEQUENCE</scope>
    <source>
        <tissue evidence="2">Leaf extractions</tissue>
    </source>
</reference>
<accession>A0A059A7P0</accession>
<gene>
    <name evidence="2" type="ORF">EUGRSUZ_K03310</name>
</gene>
<dbReference type="Gramene" id="KCW49833">
    <property type="protein sequence ID" value="KCW49833"/>
    <property type="gene ID" value="EUGRSUZ_K03310"/>
</dbReference>
<name>A0A059A7P0_EUCGR</name>
<feature type="region of interest" description="Disordered" evidence="1">
    <location>
        <begin position="1"/>
        <end position="53"/>
    </location>
</feature>
<evidence type="ECO:0000256" key="1">
    <source>
        <dbReference type="SAM" id="MobiDB-lite"/>
    </source>
</evidence>
<evidence type="ECO:0000313" key="2">
    <source>
        <dbReference type="EMBL" id="KCW49833.1"/>
    </source>
</evidence>
<protein>
    <submittedName>
        <fullName evidence="2">Uncharacterized protein</fullName>
    </submittedName>
</protein>
<feature type="compositionally biased region" description="Basic and acidic residues" evidence="1">
    <location>
        <begin position="1"/>
        <end position="19"/>
    </location>
</feature>
<sequence>MGRPRAARESALDNQDRRRSLQIASVAPACDGGVTGGDRSFRGDREKGLHGDGEVQRRKRWEFLKSHLKP</sequence>
<feature type="compositionally biased region" description="Basic and acidic residues" evidence="1">
    <location>
        <begin position="39"/>
        <end position="53"/>
    </location>
</feature>
<organism evidence="2">
    <name type="scientific">Eucalyptus grandis</name>
    <name type="common">Flooded gum</name>
    <dbReference type="NCBI Taxonomy" id="71139"/>
    <lineage>
        <taxon>Eukaryota</taxon>
        <taxon>Viridiplantae</taxon>
        <taxon>Streptophyta</taxon>
        <taxon>Embryophyta</taxon>
        <taxon>Tracheophyta</taxon>
        <taxon>Spermatophyta</taxon>
        <taxon>Magnoliopsida</taxon>
        <taxon>eudicotyledons</taxon>
        <taxon>Gunneridae</taxon>
        <taxon>Pentapetalae</taxon>
        <taxon>rosids</taxon>
        <taxon>malvids</taxon>
        <taxon>Myrtales</taxon>
        <taxon>Myrtaceae</taxon>
        <taxon>Myrtoideae</taxon>
        <taxon>Eucalypteae</taxon>
        <taxon>Eucalyptus</taxon>
    </lineage>
</organism>
<dbReference type="AlphaFoldDB" id="A0A059A7P0"/>